<sequence length="76" mass="8209">MRERSGIGWSTAAVLSREITMSKQGEAGSGNHTPRKGETPQQPGTKHKDTGEHAKRDTPVHKDTVPDAKGTAKYPD</sequence>
<proteinExistence type="predicted"/>
<protein>
    <submittedName>
        <fullName evidence="2">Uncharacterized protein</fullName>
    </submittedName>
</protein>
<comment type="caution">
    <text evidence="2">The sequence shown here is derived from an EMBL/GenBank/DDBJ whole genome shotgun (WGS) entry which is preliminary data.</text>
</comment>
<evidence type="ECO:0000313" key="2">
    <source>
        <dbReference type="EMBL" id="RYB05037.1"/>
    </source>
</evidence>
<dbReference type="EMBL" id="QYBC01000008">
    <property type="protein sequence ID" value="RYB05037.1"/>
    <property type="molecule type" value="Genomic_DNA"/>
</dbReference>
<feature type="compositionally biased region" description="Basic and acidic residues" evidence="1">
    <location>
        <begin position="46"/>
        <end position="66"/>
    </location>
</feature>
<dbReference type="AlphaFoldDB" id="A0A4Q2RDQ3"/>
<dbReference type="Proteomes" id="UP000289411">
    <property type="component" value="Unassembled WGS sequence"/>
</dbReference>
<reference evidence="2 3" key="2">
    <citation type="submission" date="2019-02" db="EMBL/GenBank/DDBJ databases">
        <title>'Lichenibacterium ramalinii' gen. nov. sp. nov., 'Lichenibacterium minor' gen. nov. sp. nov.</title>
        <authorList>
            <person name="Pankratov T."/>
        </authorList>
    </citation>
    <scope>NUCLEOTIDE SEQUENCE [LARGE SCALE GENOMIC DNA]</scope>
    <source>
        <strain evidence="2 3">RmlP001</strain>
    </source>
</reference>
<feature type="region of interest" description="Disordered" evidence="1">
    <location>
        <begin position="1"/>
        <end position="76"/>
    </location>
</feature>
<evidence type="ECO:0000256" key="1">
    <source>
        <dbReference type="SAM" id="MobiDB-lite"/>
    </source>
</evidence>
<accession>A0A4Q2RDQ3</accession>
<keyword evidence="3" id="KW-1185">Reference proteome</keyword>
<name>A0A4Q2RDQ3_9HYPH</name>
<reference evidence="2 3" key="1">
    <citation type="submission" date="2018-09" db="EMBL/GenBank/DDBJ databases">
        <authorList>
            <person name="Grouzdev D.S."/>
            <person name="Krutkina M.S."/>
        </authorList>
    </citation>
    <scope>NUCLEOTIDE SEQUENCE [LARGE SCALE GENOMIC DNA]</scope>
    <source>
        <strain evidence="2 3">RmlP001</strain>
    </source>
</reference>
<organism evidence="2 3">
    <name type="scientific">Lichenibacterium ramalinae</name>
    <dbReference type="NCBI Taxonomy" id="2316527"/>
    <lineage>
        <taxon>Bacteria</taxon>
        <taxon>Pseudomonadati</taxon>
        <taxon>Pseudomonadota</taxon>
        <taxon>Alphaproteobacteria</taxon>
        <taxon>Hyphomicrobiales</taxon>
        <taxon>Lichenihabitantaceae</taxon>
        <taxon>Lichenibacterium</taxon>
    </lineage>
</organism>
<gene>
    <name evidence="2" type="ORF">D3272_11300</name>
</gene>
<evidence type="ECO:0000313" key="3">
    <source>
        <dbReference type="Proteomes" id="UP000289411"/>
    </source>
</evidence>